<name>A0A4Y7TVU8_COPMI</name>
<dbReference type="AlphaFoldDB" id="A0A4Y7TVU8"/>
<dbReference type="InterPro" id="IPR011333">
    <property type="entry name" value="SKP1/BTB/POZ_sf"/>
</dbReference>
<dbReference type="STRING" id="71717.A0A4Y7TVU8"/>
<evidence type="ECO:0000313" key="2">
    <source>
        <dbReference type="Proteomes" id="UP000298030"/>
    </source>
</evidence>
<evidence type="ECO:0008006" key="3">
    <source>
        <dbReference type="Google" id="ProtNLM"/>
    </source>
</evidence>
<comment type="caution">
    <text evidence="1">The sequence shown here is derived from an EMBL/GenBank/DDBJ whole genome shotgun (WGS) entry which is preliminary data.</text>
</comment>
<evidence type="ECO:0000313" key="1">
    <source>
        <dbReference type="EMBL" id="TEB37732.1"/>
    </source>
</evidence>
<sequence length="198" mass="22064">MSVRRSFLAFHDDLIPSAVKNCRIRVDLVLRSSDQVFVGAHKANLDQYSGRFPSVGVVSTNYEVVAPPEDGATLKHLMQYMHRQHYPEIQGVPPDELFNLAEAAEKYEVHSAVAVCRTFILTGLCKAPFPGYLSDGPLNALSYAIKHRYLDIADAAAPYTLTNNMAQMKAGLNDETALFAWVSRCISTPEARYVDHYL</sequence>
<accession>A0A4Y7TVU8</accession>
<keyword evidence="2" id="KW-1185">Reference proteome</keyword>
<dbReference type="OrthoDB" id="3184970at2759"/>
<proteinExistence type="predicted"/>
<dbReference type="Gene3D" id="3.30.710.10">
    <property type="entry name" value="Potassium Channel Kv1.1, Chain A"/>
    <property type="match status" value="1"/>
</dbReference>
<dbReference type="SUPFAM" id="SSF54695">
    <property type="entry name" value="POZ domain"/>
    <property type="match status" value="1"/>
</dbReference>
<protein>
    <recommendedName>
        <fullName evidence="3">BTB domain-containing protein</fullName>
    </recommendedName>
</protein>
<organism evidence="1 2">
    <name type="scientific">Coprinellus micaceus</name>
    <name type="common">Glistening ink-cap mushroom</name>
    <name type="synonym">Coprinus micaceus</name>
    <dbReference type="NCBI Taxonomy" id="71717"/>
    <lineage>
        <taxon>Eukaryota</taxon>
        <taxon>Fungi</taxon>
        <taxon>Dikarya</taxon>
        <taxon>Basidiomycota</taxon>
        <taxon>Agaricomycotina</taxon>
        <taxon>Agaricomycetes</taxon>
        <taxon>Agaricomycetidae</taxon>
        <taxon>Agaricales</taxon>
        <taxon>Agaricineae</taxon>
        <taxon>Psathyrellaceae</taxon>
        <taxon>Coprinellus</taxon>
    </lineage>
</organism>
<dbReference type="Proteomes" id="UP000298030">
    <property type="component" value="Unassembled WGS sequence"/>
</dbReference>
<reference evidence="1 2" key="1">
    <citation type="journal article" date="2019" name="Nat. Ecol. Evol.">
        <title>Megaphylogeny resolves global patterns of mushroom evolution.</title>
        <authorList>
            <person name="Varga T."/>
            <person name="Krizsan K."/>
            <person name="Foldi C."/>
            <person name="Dima B."/>
            <person name="Sanchez-Garcia M."/>
            <person name="Sanchez-Ramirez S."/>
            <person name="Szollosi G.J."/>
            <person name="Szarkandi J.G."/>
            <person name="Papp V."/>
            <person name="Albert L."/>
            <person name="Andreopoulos W."/>
            <person name="Angelini C."/>
            <person name="Antonin V."/>
            <person name="Barry K.W."/>
            <person name="Bougher N.L."/>
            <person name="Buchanan P."/>
            <person name="Buyck B."/>
            <person name="Bense V."/>
            <person name="Catcheside P."/>
            <person name="Chovatia M."/>
            <person name="Cooper J."/>
            <person name="Damon W."/>
            <person name="Desjardin D."/>
            <person name="Finy P."/>
            <person name="Geml J."/>
            <person name="Haridas S."/>
            <person name="Hughes K."/>
            <person name="Justo A."/>
            <person name="Karasinski D."/>
            <person name="Kautmanova I."/>
            <person name="Kiss B."/>
            <person name="Kocsube S."/>
            <person name="Kotiranta H."/>
            <person name="LaButti K.M."/>
            <person name="Lechner B.E."/>
            <person name="Liimatainen K."/>
            <person name="Lipzen A."/>
            <person name="Lukacs Z."/>
            <person name="Mihaltcheva S."/>
            <person name="Morgado L.N."/>
            <person name="Niskanen T."/>
            <person name="Noordeloos M.E."/>
            <person name="Ohm R.A."/>
            <person name="Ortiz-Santana B."/>
            <person name="Ovrebo C."/>
            <person name="Racz N."/>
            <person name="Riley R."/>
            <person name="Savchenko A."/>
            <person name="Shiryaev A."/>
            <person name="Soop K."/>
            <person name="Spirin V."/>
            <person name="Szebenyi C."/>
            <person name="Tomsovsky M."/>
            <person name="Tulloss R.E."/>
            <person name="Uehling J."/>
            <person name="Grigoriev I.V."/>
            <person name="Vagvolgyi C."/>
            <person name="Papp T."/>
            <person name="Martin F.M."/>
            <person name="Miettinen O."/>
            <person name="Hibbett D.S."/>
            <person name="Nagy L.G."/>
        </authorList>
    </citation>
    <scope>NUCLEOTIDE SEQUENCE [LARGE SCALE GENOMIC DNA]</scope>
    <source>
        <strain evidence="1 2">FP101781</strain>
    </source>
</reference>
<dbReference type="EMBL" id="QPFP01000003">
    <property type="protein sequence ID" value="TEB37732.1"/>
    <property type="molecule type" value="Genomic_DNA"/>
</dbReference>
<gene>
    <name evidence="1" type="ORF">FA13DRAFT_1621222</name>
</gene>